<sequence length="339" mass="37531">MSKRKLSRQQRWRIEKIQAERAERAARRDVHDQDKLDAGEYGPERPGRVIAHFGRTLDVQDDTDHQVSRCHLRANLDALVTGDHVIWRAGGNGGGVVVARGTRDNVLERPDARGQLKPVAANIDQILIVFAVEPSPYANLIDRYLVAAEATGIQPVLVLNKVDLLPASGGELRELLGRYEALGYPVVTTTTQHVDGLAPLHRQLTGRTSVFVGQSGVGKSSLIDRLLPDQVLRIGDLSADSRKGTHTTTTARLYPLPAGGELIDSPGIREFGLTHLDAQQVTEGFIEFREYLGHCRFRDCRHRAEPGCALLAAVERGDIHPQRFASYRRILDSLDDESR</sequence>
<feature type="domain" description="CP-type G" evidence="6">
    <location>
        <begin position="113"/>
        <end position="271"/>
    </location>
</feature>
<dbReference type="HAMAP" id="MF_01820">
    <property type="entry name" value="GTPase_RsgA"/>
    <property type="match status" value="1"/>
</dbReference>
<evidence type="ECO:0000313" key="8">
    <source>
        <dbReference type="Proteomes" id="UP001595579"/>
    </source>
</evidence>
<dbReference type="GO" id="GO:0016787">
    <property type="term" value="F:hydrolase activity"/>
    <property type="evidence" value="ECO:0007669"/>
    <property type="project" value="UniProtKB-KW"/>
</dbReference>
<dbReference type="SUPFAM" id="SSF52540">
    <property type="entry name" value="P-loop containing nucleoside triphosphate hydrolases"/>
    <property type="match status" value="1"/>
</dbReference>
<dbReference type="Proteomes" id="UP001595579">
    <property type="component" value="Unassembled WGS sequence"/>
</dbReference>
<keyword evidence="2 3" id="KW-0342">GTP-binding</keyword>
<feature type="binding site" evidence="3">
    <location>
        <position position="300"/>
    </location>
    <ligand>
        <name>Zn(2+)</name>
        <dbReference type="ChEBI" id="CHEBI:29105"/>
    </ligand>
</feature>
<dbReference type="InterPro" id="IPR027417">
    <property type="entry name" value="P-loop_NTPase"/>
</dbReference>
<evidence type="ECO:0000256" key="4">
    <source>
        <dbReference type="SAM" id="MobiDB-lite"/>
    </source>
</evidence>
<dbReference type="InterPro" id="IPR012340">
    <property type="entry name" value="NA-bd_OB-fold"/>
</dbReference>
<evidence type="ECO:0000313" key="7">
    <source>
        <dbReference type="EMBL" id="MFC3283170.1"/>
    </source>
</evidence>
<dbReference type="Gene3D" id="1.10.40.50">
    <property type="entry name" value="Probable gtpase engc, domain 3"/>
    <property type="match status" value="1"/>
</dbReference>
<evidence type="ECO:0000256" key="2">
    <source>
        <dbReference type="ARBA" id="ARBA00023134"/>
    </source>
</evidence>
<keyword evidence="1 3" id="KW-0547">Nucleotide-binding</keyword>
<dbReference type="RefSeq" id="WP_386772233.1">
    <property type="nucleotide sequence ID" value="NZ_JBHRUG010000013.1"/>
</dbReference>
<keyword evidence="3" id="KW-0479">Metal-binding</keyword>
<gene>
    <name evidence="3 7" type="primary">rsgA</name>
    <name evidence="7" type="ORF">ACFOEV_06035</name>
</gene>
<dbReference type="Pfam" id="PF03193">
    <property type="entry name" value="RsgA_GTPase"/>
    <property type="match status" value="1"/>
</dbReference>
<dbReference type="PANTHER" id="PTHR32120">
    <property type="entry name" value="SMALL RIBOSOMAL SUBUNIT BIOGENESIS GTPASE RSGA"/>
    <property type="match status" value="1"/>
</dbReference>
<keyword evidence="3 7" id="KW-0378">Hydrolase</keyword>
<dbReference type="NCBIfam" id="NF008931">
    <property type="entry name" value="PRK12288.1"/>
    <property type="match status" value="1"/>
</dbReference>
<feature type="binding site" evidence="3">
    <location>
        <position position="302"/>
    </location>
    <ligand>
        <name>Zn(2+)</name>
        <dbReference type="ChEBI" id="CHEBI:29105"/>
    </ligand>
</feature>
<dbReference type="NCBIfam" id="TIGR00157">
    <property type="entry name" value="ribosome small subunit-dependent GTPase A"/>
    <property type="match status" value="1"/>
</dbReference>
<comment type="function">
    <text evidence="3">One of several proteins that assist in the late maturation steps of the functional core of the 30S ribosomal subunit. Helps release RbfA from mature subunits. May play a role in the assembly of ribosomal proteins into the subunit. Circularly permuted GTPase that catalyzes slow GTP hydrolysis, GTPase activity is stimulated by the 30S ribosomal subunit.</text>
</comment>
<accession>A0ABV7LLH2</accession>
<evidence type="ECO:0000256" key="3">
    <source>
        <dbReference type="HAMAP-Rule" id="MF_01820"/>
    </source>
</evidence>
<dbReference type="CDD" id="cd01854">
    <property type="entry name" value="YjeQ_EngC"/>
    <property type="match status" value="1"/>
</dbReference>
<feature type="binding site" evidence="3">
    <location>
        <position position="295"/>
    </location>
    <ligand>
        <name>Zn(2+)</name>
        <dbReference type="ChEBI" id="CHEBI:29105"/>
    </ligand>
</feature>
<dbReference type="Gene3D" id="3.40.50.300">
    <property type="entry name" value="P-loop containing nucleotide triphosphate hydrolases"/>
    <property type="match status" value="1"/>
</dbReference>
<dbReference type="EMBL" id="JBHRUG010000013">
    <property type="protein sequence ID" value="MFC3283170.1"/>
    <property type="molecule type" value="Genomic_DNA"/>
</dbReference>
<evidence type="ECO:0000259" key="6">
    <source>
        <dbReference type="PROSITE" id="PS51721"/>
    </source>
</evidence>
<keyword evidence="3" id="KW-0694">RNA-binding</keyword>
<dbReference type="PROSITE" id="PS50936">
    <property type="entry name" value="ENGC_GTPASE"/>
    <property type="match status" value="1"/>
</dbReference>
<dbReference type="PANTHER" id="PTHR32120:SF11">
    <property type="entry name" value="SMALL RIBOSOMAL SUBUNIT BIOGENESIS GTPASE RSGA 1, MITOCHONDRIAL-RELATED"/>
    <property type="match status" value="1"/>
</dbReference>
<feature type="region of interest" description="Disordered" evidence="4">
    <location>
        <begin position="20"/>
        <end position="43"/>
    </location>
</feature>
<comment type="cofactor">
    <cofactor evidence="3">
        <name>Zn(2+)</name>
        <dbReference type="ChEBI" id="CHEBI:29105"/>
    </cofactor>
    <text evidence="3">Binds 1 zinc ion per subunit.</text>
</comment>
<keyword evidence="3" id="KW-0699">rRNA-binding</keyword>
<protein>
    <recommendedName>
        <fullName evidence="3">Small ribosomal subunit biogenesis GTPase RsgA</fullName>
        <ecNumber evidence="3">3.6.1.-</ecNumber>
    </recommendedName>
</protein>
<dbReference type="PROSITE" id="PS51721">
    <property type="entry name" value="G_CP"/>
    <property type="match status" value="1"/>
</dbReference>
<proteinExistence type="inferred from homology"/>
<comment type="subunit">
    <text evidence="3">Monomer. Associates with 30S ribosomal subunit, binds 16S rRNA.</text>
</comment>
<keyword evidence="3" id="KW-0690">Ribosome biogenesis</keyword>
<dbReference type="InterPro" id="IPR010914">
    <property type="entry name" value="RsgA_GTPase_dom"/>
</dbReference>
<comment type="caution">
    <text evidence="7">The sequence shown here is derived from an EMBL/GenBank/DDBJ whole genome shotgun (WGS) entry which is preliminary data.</text>
</comment>
<feature type="binding site" evidence="3">
    <location>
        <position position="308"/>
    </location>
    <ligand>
        <name>Zn(2+)</name>
        <dbReference type="ChEBI" id="CHEBI:29105"/>
    </ligand>
</feature>
<dbReference type="Gene3D" id="2.40.50.140">
    <property type="entry name" value="Nucleic acid-binding proteins"/>
    <property type="match status" value="1"/>
</dbReference>
<reference evidence="8" key="1">
    <citation type="journal article" date="2019" name="Int. J. Syst. Evol. Microbiol.">
        <title>The Global Catalogue of Microorganisms (GCM) 10K type strain sequencing project: providing services to taxonomists for standard genome sequencing and annotation.</title>
        <authorList>
            <consortium name="The Broad Institute Genomics Platform"/>
            <consortium name="The Broad Institute Genome Sequencing Center for Infectious Disease"/>
            <person name="Wu L."/>
            <person name="Ma J."/>
        </authorList>
    </citation>
    <scope>NUCLEOTIDE SEQUENCE [LARGE SCALE GENOMIC DNA]</scope>
    <source>
        <strain evidence="8">CECT 7698</strain>
    </source>
</reference>
<comment type="subcellular location">
    <subcellularLocation>
        <location evidence="3">Cytoplasm</location>
    </subcellularLocation>
</comment>
<feature type="binding site" evidence="3">
    <location>
        <begin position="213"/>
        <end position="221"/>
    </location>
    <ligand>
        <name>GTP</name>
        <dbReference type="ChEBI" id="CHEBI:37565"/>
    </ligand>
</feature>
<evidence type="ECO:0000256" key="1">
    <source>
        <dbReference type="ARBA" id="ARBA00022741"/>
    </source>
</evidence>
<evidence type="ECO:0000259" key="5">
    <source>
        <dbReference type="PROSITE" id="PS50936"/>
    </source>
</evidence>
<name>A0ABV7LLH2_9GAMM</name>
<feature type="binding site" evidence="3">
    <location>
        <begin position="160"/>
        <end position="163"/>
    </location>
    <ligand>
        <name>GTP</name>
        <dbReference type="ChEBI" id="CHEBI:37565"/>
    </ligand>
</feature>
<keyword evidence="3" id="KW-0963">Cytoplasm</keyword>
<keyword evidence="8" id="KW-1185">Reference proteome</keyword>
<organism evidence="7 8">
    <name type="scientific">Litchfieldella rifensis</name>
    <dbReference type="NCBI Taxonomy" id="762643"/>
    <lineage>
        <taxon>Bacteria</taxon>
        <taxon>Pseudomonadati</taxon>
        <taxon>Pseudomonadota</taxon>
        <taxon>Gammaproteobacteria</taxon>
        <taxon>Oceanospirillales</taxon>
        <taxon>Halomonadaceae</taxon>
        <taxon>Litchfieldella</taxon>
    </lineage>
</organism>
<comment type="similarity">
    <text evidence="3">Belongs to the TRAFAC class YlqF/YawG GTPase family. RsgA subfamily.</text>
</comment>
<dbReference type="InterPro" id="IPR004881">
    <property type="entry name" value="Ribosome_biogen_GTPase_RsgA"/>
</dbReference>
<dbReference type="InterPro" id="IPR030378">
    <property type="entry name" value="G_CP_dom"/>
</dbReference>
<feature type="domain" description="EngC GTPase" evidence="5">
    <location>
        <begin position="121"/>
        <end position="269"/>
    </location>
</feature>
<keyword evidence="3" id="KW-0862">Zinc</keyword>
<dbReference type="EC" id="3.6.1.-" evidence="3"/>